<accession>A0A0F9HRS4</accession>
<feature type="compositionally biased region" description="Basic and acidic residues" evidence="1">
    <location>
        <begin position="57"/>
        <end position="68"/>
    </location>
</feature>
<evidence type="ECO:0000256" key="1">
    <source>
        <dbReference type="SAM" id="MobiDB-lite"/>
    </source>
</evidence>
<comment type="caution">
    <text evidence="2">The sequence shown here is derived from an EMBL/GenBank/DDBJ whole genome shotgun (WGS) entry which is preliminary data.</text>
</comment>
<organism evidence="2">
    <name type="scientific">marine sediment metagenome</name>
    <dbReference type="NCBI Taxonomy" id="412755"/>
    <lineage>
        <taxon>unclassified sequences</taxon>
        <taxon>metagenomes</taxon>
        <taxon>ecological metagenomes</taxon>
    </lineage>
</organism>
<proteinExistence type="predicted"/>
<evidence type="ECO:0000313" key="2">
    <source>
        <dbReference type="EMBL" id="KKL77822.1"/>
    </source>
</evidence>
<protein>
    <submittedName>
        <fullName evidence="2">Uncharacterized protein</fullName>
    </submittedName>
</protein>
<dbReference type="EMBL" id="LAZR01023638">
    <property type="protein sequence ID" value="KKL77822.1"/>
    <property type="molecule type" value="Genomic_DNA"/>
</dbReference>
<sequence>MRPIKWWLKSVIDDEWKEVTQDKWVAVERLAGFRPKPGLGPEATGGFSDGGWSGKLEYGEFPEKTESE</sequence>
<name>A0A0F9HRS4_9ZZZZ</name>
<reference evidence="2" key="1">
    <citation type="journal article" date="2015" name="Nature">
        <title>Complex archaea that bridge the gap between prokaryotes and eukaryotes.</title>
        <authorList>
            <person name="Spang A."/>
            <person name="Saw J.H."/>
            <person name="Jorgensen S.L."/>
            <person name="Zaremba-Niedzwiedzka K."/>
            <person name="Martijn J."/>
            <person name="Lind A.E."/>
            <person name="van Eijk R."/>
            <person name="Schleper C."/>
            <person name="Guy L."/>
            <person name="Ettema T.J."/>
        </authorList>
    </citation>
    <scope>NUCLEOTIDE SEQUENCE</scope>
</reference>
<dbReference type="AlphaFoldDB" id="A0A0F9HRS4"/>
<gene>
    <name evidence="2" type="ORF">LCGC14_2031030</name>
</gene>
<feature type="region of interest" description="Disordered" evidence="1">
    <location>
        <begin position="38"/>
        <end position="68"/>
    </location>
</feature>